<dbReference type="AlphaFoldDB" id="A4S8H5"/>
<dbReference type="OrthoDB" id="534821at2759"/>
<sequence>MPVAQIKMIHAGPWGKSGSIIHVNVEHDDFKSDIKRRVSNATGIPVPELKLIMASPTQIAAGSKRCPGLAYGNCGVVDKVGLAVVQAESGENPFVPKLSPNRVDNKGNWTSVD</sequence>
<reference evidence="1 2" key="1">
    <citation type="journal article" date="2007" name="Proc. Natl. Acad. Sci. U.S.A.">
        <title>The tiny eukaryote Ostreococcus provides genomic insights into the paradox of plankton speciation.</title>
        <authorList>
            <person name="Palenik B."/>
            <person name="Grimwood J."/>
            <person name="Aerts A."/>
            <person name="Rouze P."/>
            <person name="Salamov A."/>
            <person name="Putnam N."/>
            <person name="Dupont C."/>
            <person name="Jorgensen R."/>
            <person name="Derelle E."/>
            <person name="Rombauts S."/>
            <person name="Zhou K."/>
            <person name="Otillar R."/>
            <person name="Merchant S.S."/>
            <person name="Podell S."/>
            <person name="Gaasterland T."/>
            <person name="Napoli C."/>
            <person name="Gendler K."/>
            <person name="Manuell A."/>
            <person name="Tai V."/>
            <person name="Vallon O."/>
            <person name="Piganeau G."/>
            <person name="Jancek S."/>
            <person name="Heijde M."/>
            <person name="Jabbari K."/>
            <person name="Bowler C."/>
            <person name="Lohr M."/>
            <person name="Robbens S."/>
            <person name="Werner G."/>
            <person name="Dubchak I."/>
            <person name="Pazour G.J."/>
            <person name="Ren Q."/>
            <person name="Paulsen I."/>
            <person name="Delwiche C."/>
            <person name="Schmutz J."/>
            <person name="Rokhsar D."/>
            <person name="Van de Peer Y."/>
            <person name="Moreau H."/>
            <person name="Grigoriev I.V."/>
        </authorList>
    </citation>
    <scope>NUCLEOTIDE SEQUENCE [LARGE SCALE GENOMIC DNA]</scope>
    <source>
        <strain evidence="1 2">CCE9901</strain>
    </source>
</reference>
<dbReference type="OMA" id="KLCCASP"/>
<dbReference type="Proteomes" id="UP000001568">
    <property type="component" value="Chromosome 15"/>
</dbReference>
<keyword evidence="2" id="KW-1185">Reference proteome</keyword>
<dbReference type="GeneID" id="5005707"/>
<name>A4S8H5_OSTLU</name>
<protein>
    <recommendedName>
        <fullName evidence="3">Ubiquitin-like domain-containing protein</fullName>
    </recommendedName>
</protein>
<evidence type="ECO:0008006" key="3">
    <source>
        <dbReference type="Google" id="ProtNLM"/>
    </source>
</evidence>
<gene>
    <name evidence="1" type="ORF">OSTLU_27853</name>
</gene>
<dbReference type="Gramene" id="ABO99914">
    <property type="protein sequence ID" value="ABO99914"/>
    <property type="gene ID" value="OSTLU_27853"/>
</dbReference>
<dbReference type="HOGENOM" id="CLU_2029768_0_0_1"/>
<dbReference type="EMBL" id="CP000595">
    <property type="protein sequence ID" value="ABO99914.1"/>
    <property type="molecule type" value="Genomic_DNA"/>
</dbReference>
<evidence type="ECO:0000313" key="2">
    <source>
        <dbReference type="Proteomes" id="UP000001568"/>
    </source>
</evidence>
<dbReference type="RefSeq" id="XP_001421621.1">
    <property type="nucleotide sequence ID" value="XM_001421584.1"/>
</dbReference>
<organism evidence="1 2">
    <name type="scientific">Ostreococcus lucimarinus (strain CCE9901)</name>
    <dbReference type="NCBI Taxonomy" id="436017"/>
    <lineage>
        <taxon>Eukaryota</taxon>
        <taxon>Viridiplantae</taxon>
        <taxon>Chlorophyta</taxon>
        <taxon>Mamiellophyceae</taxon>
        <taxon>Mamiellales</taxon>
        <taxon>Bathycoccaceae</taxon>
        <taxon>Ostreococcus</taxon>
    </lineage>
</organism>
<accession>A4S8H5</accession>
<evidence type="ECO:0000313" key="1">
    <source>
        <dbReference type="EMBL" id="ABO99914.1"/>
    </source>
</evidence>
<dbReference type="KEGG" id="olu:OSTLU_27853"/>
<proteinExistence type="predicted"/>